<evidence type="ECO:0000313" key="6">
    <source>
        <dbReference type="Proteomes" id="UP000094385"/>
    </source>
</evidence>
<sequence length="144" mass="16953">MVDNAYYNLILSQIRICSEHCNGYLKGRFQSLKELRIYITDAKSMKYATSWIRACIILHNFALVHEESLGLDKENFLMAWKAQQDKDHEEPEQEVRDEDVGIANRQERATELEEGKAKQSDRVSRLPSYMRTKYVFKLHNVIIK</sequence>
<dbReference type="Proteomes" id="UP000094385">
    <property type="component" value="Unassembled WGS sequence"/>
</dbReference>
<accession>A0A1E3Q8J0</accession>
<dbReference type="GO" id="GO:0046872">
    <property type="term" value="F:metal ion binding"/>
    <property type="evidence" value="ECO:0007669"/>
    <property type="project" value="UniProtKB-KW"/>
</dbReference>
<dbReference type="InterPro" id="IPR027806">
    <property type="entry name" value="HARBI1_dom"/>
</dbReference>
<name>A0A1E3Q8J0_LIPST</name>
<evidence type="ECO:0000313" key="5">
    <source>
        <dbReference type="EMBL" id="ODQ73307.1"/>
    </source>
</evidence>
<organism evidence="5 6">
    <name type="scientific">Lipomyces starkeyi NRRL Y-11557</name>
    <dbReference type="NCBI Taxonomy" id="675824"/>
    <lineage>
        <taxon>Eukaryota</taxon>
        <taxon>Fungi</taxon>
        <taxon>Dikarya</taxon>
        <taxon>Ascomycota</taxon>
        <taxon>Saccharomycotina</taxon>
        <taxon>Lipomycetes</taxon>
        <taxon>Lipomycetales</taxon>
        <taxon>Lipomycetaceae</taxon>
        <taxon>Lipomyces</taxon>
    </lineage>
</organism>
<gene>
    <name evidence="5" type="ORF">LIPSTDRAFT_290286</name>
</gene>
<proteinExistence type="predicted"/>
<keyword evidence="2" id="KW-0479">Metal-binding</keyword>
<evidence type="ECO:0000256" key="2">
    <source>
        <dbReference type="ARBA" id="ARBA00022723"/>
    </source>
</evidence>
<dbReference type="EMBL" id="KV454294">
    <property type="protein sequence ID" value="ODQ73307.1"/>
    <property type="molecule type" value="Genomic_DNA"/>
</dbReference>
<reference evidence="5 6" key="1">
    <citation type="journal article" date="2016" name="Proc. Natl. Acad. Sci. U.S.A.">
        <title>Comparative genomics of biotechnologically important yeasts.</title>
        <authorList>
            <person name="Riley R."/>
            <person name="Haridas S."/>
            <person name="Wolfe K.H."/>
            <person name="Lopes M.R."/>
            <person name="Hittinger C.T."/>
            <person name="Goeker M."/>
            <person name="Salamov A.A."/>
            <person name="Wisecaver J.H."/>
            <person name="Long T.M."/>
            <person name="Calvey C.H."/>
            <person name="Aerts A.L."/>
            <person name="Barry K.W."/>
            <person name="Choi C."/>
            <person name="Clum A."/>
            <person name="Coughlan A.Y."/>
            <person name="Deshpande S."/>
            <person name="Douglass A.P."/>
            <person name="Hanson S.J."/>
            <person name="Klenk H.-P."/>
            <person name="LaButti K.M."/>
            <person name="Lapidus A."/>
            <person name="Lindquist E.A."/>
            <person name="Lipzen A.M."/>
            <person name="Meier-Kolthoff J.P."/>
            <person name="Ohm R.A."/>
            <person name="Otillar R.P."/>
            <person name="Pangilinan J.L."/>
            <person name="Peng Y."/>
            <person name="Rokas A."/>
            <person name="Rosa C.A."/>
            <person name="Scheuner C."/>
            <person name="Sibirny A.A."/>
            <person name="Slot J.C."/>
            <person name="Stielow J.B."/>
            <person name="Sun H."/>
            <person name="Kurtzman C.P."/>
            <person name="Blackwell M."/>
            <person name="Grigoriev I.V."/>
            <person name="Jeffries T.W."/>
        </authorList>
    </citation>
    <scope>NUCLEOTIDE SEQUENCE [LARGE SCALE GENOMIC DNA]</scope>
    <source>
        <strain evidence="5 6">NRRL Y-11557</strain>
    </source>
</reference>
<feature type="compositionally biased region" description="Basic and acidic residues" evidence="3">
    <location>
        <begin position="105"/>
        <end position="124"/>
    </location>
</feature>
<dbReference type="STRING" id="675824.A0A1E3Q8J0"/>
<dbReference type="OrthoDB" id="5421918at2759"/>
<evidence type="ECO:0000256" key="1">
    <source>
        <dbReference type="ARBA" id="ARBA00001968"/>
    </source>
</evidence>
<feature type="domain" description="DDE Tnp4" evidence="4">
    <location>
        <begin position="4"/>
        <end position="60"/>
    </location>
</feature>
<protein>
    <recommendedName>
        <fullName evidence="4">DDE Tnp4 domain-containing protein</fullName>
    </recommendedName>
</protein>
<comment type="cofactor">
    <cofactor evidence="1">
        <name>a divalent metal cation</name>
        <dbReference type="ChEBI" id="CHEBI:60240"/>
    </cofactor>
</comment>
<evidence type="ECO:0000259" key="4">
    <source>
        <dbReference type="Pfam" id="PF13359"/>
    </source>
</evidence>
<feature type="region of interest" description="Disordered" evidence="3">
    <location>
        <begin position="82"/>
        <end position="124"/>
    </location>
</feature>
<dbReference type="Pfam" id="PF13359">
    <property type="entry name" value="DDE_Tnp_4"/>
    <property type="match status" value="1"/>
</dbReference>
<evidence type="ECO:0000256" key="3">
    <source>
        <dbReference type="SAM" id="MobiDB-lite"/>
    </source>
</evidence>
<keyword evidence="6" id="KW-1185">Reference proteome</keyword>
<dbReference type="AlphaFoldDB" id="A0A1E3Q8J0"/>